<feature type="region of interest" description="Disordered" evidence="1">
    <location>
        <begin position="86"/>
        <end position="109"/>
    </location>
</feature>
<dbReference type="InterPro" id="IPR005121">
    <property type="entry name" value="Fdx_antiC-bd"/>
</dbReference>
<dbReference type="Gene3D" id="3.30.70.380">
    <property type="entry name" value="Ferrodoxin-fold anticodon-binding domain"/>
    <property type="match status" value="1"/>
</dbReference>
<sequence length="346" mass="39637">MLRNSNISLSSKVLQKLQENCPSFVISGTETDFFLPPSSDTHPISHKMVAVRTFTEPTTASKLKADVDSVLEVFIRDICSGLEDVRRESDSQSLSETNPPGSDPASVDSETIQLKSGRQTKFENVRNAASTGTRCECGEQAVQEKCVFCRLESHYLGYDISPQVCTSDLIQPSTQTKLYHKERLILSCGVLDVNKSPRVCCGWLMEVNVDNLVMVLSGIPDIRLLWSRDQRFKERFSGLEVNGLQDLGKEFMPFSLFPPTYIHDISFWITENMTEQQFFQDIYETTQGCVRDVWFVERYHDTEQDKVSYNYRMVYSSCDRPLSHIQTVQMQNLLRRKLLNCNFELK</sequence>
<dbReference type="Proteomes" id="UP001163046">
    <property type="component" value="Unassembled WGS sequence"/>
</dbReference>
<comment type="caution">
    <text evidence="3">The sequence shown here is derived from an EMBL/GenBank/DDBJ whole genome shotgun (WGS) entry which is preliminary data.</text>
</comment>
<dbReference type="InterPro" id="IPR036690">
    <property type="entry name" value="Fdx_antiC-bd_sf"/>
</dbReference>
<dbReference type="OrthoDB" id="273345at2759"/>
<accession>A0A9W9Y9L3</accession>
<keyword evidence="4" id="KW-1185">Reference proteome</keyword>
<feature type="domain" description="FDX-ACB" evidence="2">
    <location>
        <begin position="255"/>
        <end position="346"/>
    </location>
</feature>
<feature type="compositionally biased region" description="Polar residues" evidence="1">
    <location>
        <begin position="91"/>
        <end position="100"/>
    </location>
</feature>
<gene>
    <name evidence="3" type="primary">FDXACB1_2</name>
    <name evidence="3" type="ORF">OS493_027058</name>
</gene>
<protein>
    <submittedName>
        <fullName evidence="3">Ferredoxin-fold anticodon-binding domain-containing protein 1</fullName>
    </submittedName>
</protein>
<evidence type="ECO:0000313" key="4">
    <source>
        <dbReference type="Proteomes" id="UP001163046"/>
    </source>
</evidence>
<dbReference type="InterPro" id="IPR045864">
    <property type="entry name" value="aa-tRNA-synth_II/BPL/LPL"/>
</dbReference>
<organism evidence="3 4">
    <name type="scientific">Desmophyllum pertusum</name>
    <dbReference type="NCBI Taxonomy" id="174260"/>
    <lineage>
        <taxon>Eukaryota</taxon>
        <taxon>Metazoa</taxon>
        <taxon>Cnidaria</taxon>
        <taxon>Anthozoa</taxon>
        <taxon>Hexacorallia</taxon>
        <taxon>Scleractinia</taxon>
        <taxon>Caryophylliina</taxon>
        <taxon>Caryophylliidae</taxon>
        <taxon>Desmophyllum</taxon>
    </lineage>
</organism>
<dbReference type="SMART" id="SM00896">
    <property type="entry name" value="FDX-ACB"/>
    <property type="match status" value="1"/>
</dbReference>
<name>A0A9W9Y9L3_9CNID</name>
<dbReference type="SUPFAM" id="SSF54991">
    <property type="entry name" value="Anticodon-binding domain of PheRS"/>
    <property type="match status" value="1"/>
</dbReference>
<dbReference type="Gene3D" id="3.30.930.10">
    <property type="entry name" value="Bira Bifunctional Protein, Domain 2"/>
    <property type="match status" value="1"/>
</dbReference>
<reference evidence="3" key="1">
    <citation type="submission" date="2023-01" db="EMBL/GenBank/DDBJ databases">
        <title>Genome assembly of the deep-sea coral Lophelia pertusa.</title>
        <authorList>
            <person name="Herrera S."/>
            <person name="Cordes E."/>
        </authorList>
    </citation>
    <scope>NUCLEOTIDE SEQUENCE</scope>
    <source>
        <strain evidence="3">USNM1676648</strain>
        <tissue evidence="3">Polyp</tissue>
    </source>
</reference>
<dbReference type="AlphaFoldDB" id="A0A9W9Y9L3"/>
<evidence type="ECO:0000313" key="3">
    <source>
        <dbReference type="EMBL" id="KAJ7327368.1"/>
    </source>
</evidence>
<dbReference type="EMBL" id="MU827801">
    <property type="protein sequence ID" value="KAJ7327368.1"/>
    <property type="molecule type" value="Genomic_DNA"/>
</dbReference>
<evidence type="ECO:0000259" key="2">
    <source>
        <dbReference type="SMART" id="SM00896"/>
    </source>
</evidence>
<dbReference type="Pfam" id="PF03147">
    <property type="entry name" value="FDX-ACB"/>
    <property type="match status" value="1"/>
</dbReference>
<evidence type="ECO:0000256" key="1">
    <source>
        <dbReference type="SAM" id="MobiDB-lite"/>
    </source>
</evidence>
<proteinExistence type="predicted"/>